<dbReference type="GeneID" id="100678033"/>
<dbReference type="KEGG" id="nvi:100678033"/>
<keyword evidence="3" id="KW-0949">S-adenosyl-L-methionine</keyword>
<organism evidence="4 5">
    <name type="scientific">Nasonia vitripennis</name>
    <name type="common">Parasitic wasp</name>
    <dbReference type="NCBI Taxonomy" id="7425"/>
    <lineage>
        <taxon>Eukaryota</taxon>
        <taxon>Metazoa</taxon>
        <taxon>Ecdysozoa</taxon>
        <taxon>Arthropoda</taxon>
        <taxon>Hexapoda</taxon>
        <taxon>Insecta</taxon>
        <taxon>Pterygota</taxon>
        <taxon>Neoptera</taxon>
        <taxon>Endopterygota</taxon>
        <taxon>Hymenoptera</taxon>
        <taxon>Apocrita</taxon>
        <taxon>Proctotrupomorpha</taxon>
        <taxon>Chalcidoidea</taxon>
        <taxon>Pteromalidae</taxon>
        <taxon>Pteromalinae</taxon>
        <taxon>Nasonia</taxon>
    </lineage>
</organism>
<evidence type="ECO:0000256" key="3">
    <source>
        <dbReference type="ARBA" id="ARBA00022691"/>
    </source>
</evidence>
<accession>A0A7M7LQC4</accession>
<name>A0A7M7LQC4_NASVI</name>
<keyword evidence="1" id="KW-0489">Methyltransferase</keyword>
<keyword evidence="5" id="KW-1185">Reference proteome</keyword>
<dbReference type="AlphaFoldDB" id="A0A7M7LQC4"/>
<dbReference type="Proteomes" id="UP000002358">
    <property type="component" value="Chromosome 1"/>
</dbReference>
<dbReference type="Gene3D" id="1.25.40.10">
    <property type="entry name" value="Tetratricopeptide repeat domain"/>
    <property type="match status" value="1"/>
</dbReference>
<evidence type="ECO:0000256" key="1">
    <source>
        <dbReference type="ARBA" id="ARBA00022603"/>
    </source>
</evidence>
<sequence length="168" mass="19383">MNVERQMTINNLNSSISNAPEGTEELTLGFEGRSSFFYHIGKYQECLHDVERALVITKSNFLKVKLLYRKAECLTYLGSSENKNALEKAKFWLKKIDEKKVKAELTSQFFITEDIIKNIMQSGKSIVKKAEKNTRIWDALELKEAENTCIMKRIEGTWLQLVILSQAK</sequence>
<dbReference type="GO" id="GO:0005737">
    <property type="term" value="C:cytoplasm"/>
    <property type="evidence" value="ECO:0007669"/>
    <property type="project" value="TreeGrafter"/>
</dbReference>
<evidence type="ECO:0000313" key="4">
    <source>
        <dbReference type="EnsemblMetazoa" id="XP_008202678"/>
    </source>
</evidence>
<dbReference type="SUPFAM" id="SSF48452">
    <property type="entry name" value="TPR-like"/>
    <property type="match status" value="1"/>
</dbReference>
<dbReference type="OrthoDB" id="62495at2759"/>
<dbReference type="GO" id="GO:0008168">
    <property type="term" value="F:methyltransferase activity"/>
    <property type="evidence" value="ECO:0007669"/>
    <property type="project" value="UniProtKB-KW"/>
</dbReference>
<dbReference type="RefSeq" id="XP_008202678.2">
    <property type="nucleotide sequence ID" value="XM_008204456.2"/>
</dbReference>
<dbReference type="SMR" id="A0A7M7LQC4"/>
<keyword evidence="2" id="KW-0808">Transferase</keyword>
<evidence type="ECO:0000313" key="5">
    <source>
        <dbReference type="Proteomes" id="UP000002358"/>
    </source>
</evidence>
<dbReference type="GO" id="GO:0005634">
    <property type="term" value="C:nucleus"/>
    <property type="evidence" value="ECO:0007669"/>
    <property type="project" value="TreeGrafter"/>
</dbReference>
<dbReference type="InterPro" id="IPR052097">
    <property type="entry name" value="SET-MYND_domain_protein"/>
</dbReference>
<dbReference type="InterPro" id="IPR011990">
    <property type="entry name" value="TPR-like_helical_dom_sf"/>
</dbReference>
<dbReference type="PANTHER" id="PTHR46165:SF2">
    <property type="entry name" value="SET AND MYND DOMAIN-CONTAINING PROTEIN 4"/>
    <property type="match status" value="1"/>
</dbReference>
<dbReference type="EnsemblMetazoa" id="XM_008204456">
    <property type="protein sequence ID" value="XP_008202678"/>
    <property type="gene ID" value="LOC100678033"/>
</dbReference>
<evidence type="ECO:0000256" key="2">
    <source>
        <dbReference type="ARBA" id="ARBA00022679"/>
    </source>
</evidence>
<dbReference type="GO" id="GO:0032259">
    <property type="term" value="P:methylation"/>
    <property type="evidence" value="ECO:0007669"/>
    <property type="project" value="UniProtKB-KW"/>
</dbReference>
<dbReference type="InParanoid" id="A0A7M7LQC4"/>
<dbReference type="PANTHER" id="PTHR46165">
    <property type="entry name" value="SET AND MYND DOMAIN-CONTAINING PROTEIN 4"/>
    <property type="match status" value="1"/>
</dbReference>
<proteinExistence type="predicted"/>
<reference evidence="4" key="1">
    <citation type="submission" date="2021-01" db="UniProtKB">
        <authorList>
            <consortium name="EnsemblMetazoa"/>
        </authorList>
    </citation>
    <scope>IDENTIFICATION</scope>
</reference>
<dbReference type="GO" id="GO:0042826">
    <property type="term" value="F:histone deacetylase binding"/>
    <property type="evidence" value="ECO:0007669"/>
    <property type="project" value="TreeGrafter"/>
</dbReference>
<protein>
    <submittedName>
        <fullName evidence="4">Uncharacterized protein</fullName>
    </submittedName>
</protein>